<dbReference type="SMART" id="SM00355">
    <property type="entry name" value="ZnF_C2H2"/>
    <property type="match status" value="4"/>
</dbReference>
<feature type="compositionally biased region" description="Polar residues" evidence="2">
    <location>
        <begin position="360"/>
        <end position="374"/>
    </location>
</feature>
<dbReference type="Pfam" id="PF00096">
    <property type="entry name" value="zf-C2H2"/>
    <property type="match status" value="2"/>
</dbReference>
<dbReference type="EMBL" id="CAJPIZ010014545">
    <property type="protein sequence ID" value="CAG2114823.1"/>
    <property type="molecule type" value="Genomic_DNA"/>
</dbReference>
<dbReference type="Proteomes" id="UP000759131">
    <property type="component" value="Unassembled WGS sequence"/>
</dbReference>
<evidence type="ECO:0000259" key="3">
    <source>
        <dbReference type="PROSITE" id="PS50157"/>
    </source>
</evidence>
<dbReference type="Gene3D" id="3.30.160.60">
    <property type="entry name" value="Classic Zinc Finger"/>
    <property type="match status" value="3"/>
</dbReference>
<dbReference type="GO" id="GO:0008270">
    <property type="term" value="F:zinc ion binding"/>
    <property type="evidence" value="ECO:0007669"/>
    <property type="project" value="UniProtKB-KW"/>
</dbReference>
<keyword evidence="1" id="KW-0479">Metal-binding</keyword>
<dbReference type="EMBL" id="OC869120">
    <property type="protein sequence ID" value="CAD7634393.1"/>
    <property type="molecule type" value="Genomic_DNA"/>
</dbReference>
<reference evidence="4" key="1">
    <citation type="submission" date="2020-11" db="EMBL/GenBank/DDBJ databases">
        <authorList>
            <person name="Tran Van P."/>
        </authorList>
    </citation>
    <scope>NUCLEOTIDE SEQUENCE</scope>
</reference>
<keyword evidence="5" id="KW-1185">Reference proteome</keyword>
<dbReference type="PANTHER" id="PTHR21020">
    <property type="entry name" value="ZINC FINGER PROTEIN 800"/>
    <property type="match status" value="1"/>
</dbReference>
<feature type="domain" description="C2H2-type" evidence="3">
    <location>
        <begin position="255"/>
        <end position="283"/>
    </location>
</feature>
<dbReference type="OrthoDB" id="10066279at2759"/>
<evidence type="ECO:0000256" key="2">
    <source>
        <dbReference type="SAM" id="MobiDB-lite"/>
    </source>
</evidence>
<dbReference type="AlphaFoldDB" id="A0A7R9Q7H7"/>
<dbReference type="PANTHER" id="PTHR21020:SF0">
    <property type="entry name" value="ZINC FINGER PROTEIN 800"/>
    <property type="match status" value="1"/>
</dbReference>
<feature type="region of interest" description="Disordered" evidence="2">
    <location>
        <begin position="563"/>
        <end position="585"/>
    </location>
</feature>
<proteinExistence type="predicted"/>
<feature type="region of interest" description="Disordered" evidence="2">
    <location>
        <begin position="351"/>
        <end position="375"/>
    </location>
</feature>
<accession>A0A7R9Q7H7</accession>
<name>A0A7R9Q7H7_9ACAR</name>
<dbReference type="InterPro" id="IPR039149">
    <property type="entry name" value="ZNF800"/>
</dbReference>
<feature type="domain" description="C2H2-type" evidence="3">
    <location>
        <begin position="285"/>
        <end position="313"/>
    </location>
</feature>
<evidence type="ECO:0000313" key="4">
    <source>
        <dbReference type="EMBL" id="CAD7634393.1"/>
    </source>
</evidence>
<organism evidence="4">
    <name type="scientific">Medioppia subpectinata</name>
    <dbReference type="NCBI Taxonomy" id="1979941"/>
    <lineage>
        <taxon>Eukaryota</taxon>
        <taxon>Metazoa</taxon>
        <taxon>Ecdysozoa</taxon>
        <taxon>Arthropoda</taxon>
        <taxon>Chelicerata</taxon>
        <taxon>Arachnida</taxon>
        <taxon>Acari</taxon>
        <taxon>Acariformes</taxon>
        <taxon>Sarcoptiformes</taxon>
        <taxon>Oribatida</taxon>
        <taxon>Brachypylina</taxon>
        <taxon>Oppioidea</taxon>
        <taxon>Oppiidae</taxon>
        <taxon>Medioppia</taxon>
    </lineage>
</organism>
<dbReference type="PROSITE" id="PS00028">
    <property type="entry name" value="ZINC_FINGER_C2H2_1"/>
    <property type="match status" value="2"/>
</dbReference>
<dbReference type="InterPro" id="IPR013087">
    <property type="entry name" value="Znf_C2H2_type"/>
</dbReference>
<evidence type="ECO:0000256" key="1">
    <source>
        <dbReference type="PROSITE-ProRule" id="PRU00042"/>
    </source>
</evidence>
<dbReference type="InterPro" id="IPR036236">
    <property type="entry name" value="Znf_C2H2_sf"/>
</dbReference>
<evidence type="ECO:0000313" key="5">
    <source>
        <dbReference type="Proteomes" id="UP000759131"/>
    </source>
</evidence>
<protein>
    <recommendedName>
        <fullName evidence="3">C2H2-type domain-containing protein</fullName>
    </recommendedName>
</protein>
<sequence>MGRNKRTIRRTNKQLLVEQPLKRALSQTGLKGNASTGFGSKSFKPVTNTALSTDCLELQTNVGSAQDNVTNDERLDSDCIDHSLTREPINLGVKNVQQILNCIKDSSLEVKDLILNECNIIYDSTENINPNNKSNKESIVSQKLQFIDKCVEKVDEEKQRQEECKQLDLQLTTIKTNPNAMFQKIQSNELNGDCNQTIIDKKKILCDLLKEAKNSRQLESSVSQTIKRQRIDEILPLNDDMSDENRNKSPTNETLMCDICDSTFTSTKTLRVHMKTIHSSNRLVYPCPLCSLAFKQLSNATRHLIQIHKRTKTQANSLKEVMKVRAYSTNSSENSSEVEDMSDEEMEEEVAVNSSNNVSDKCNTRSVGNENSKPSAPRVSTACQYKCGNVFDWAPAKTSHEKSCRKRLQIQNLTNGVSKAHKISSQTQSECDSSQELSIVPNISNHTSNASSNVSMNSYTNLILPNSIEEQIKEFTDLKSLQCTHCPTQDFMNLNQLLQHAVTHIGFSIYKCHGCAYLSIYENDMKYHLMNNHNIKEQMIGKHYQTLPDFKQQRLVIHPIKSTNSDDILHPDTSDSPERPERNTKLKIHLRPSASKLGHTSKKCYEIVDK</sequence>
<dbReference type="SUPFAM" id="SSF57667">
    <property type="entry name" value="beta-beta-alpha zinc fingers"/>
    <property type="match status" value="1"/>
</dbReference>
<gene>
    <name evidence="4" type="ORF">OSB1V03_LOCUS14789</name>
</gene>
<dbReference type="PROSITE" id="PS50157">
    <property type="entry name" value="ZINC_FINGER_C2H2_2"/>
    <property type="match status" value="2"/>
</dbReference>
<feature type="compositionally biased region" description="Basic and acidic residues" evidence="2">
    <location>
        <begin position="567"/>
        <end position="584"/>
    </location>
</feature>
<keyword evidence="1" id="KW-0863">Zinc-finger</keyword>
<keyword evidence="1" id="KW-0862">Zinc</keyword>